<dbReference type="Gene3D" id="2.40.30.100">
    <property type="entry name" value="AF2212/PG0164-like"/>
    <property type="match status" value="1"/>
</dbReference>
<evidence type="ECO:0000313" key="1">
    <source>
        <dbReference type="EMBL" id="KEQ30622.1"/>
    </source>
</evidence>
<dbReference type="OrthoDB" id="8246703at2"/>
<protein>
    <recommendedName>
        <fullName evidence="3">DUF1905 domain-containing protein</fullName>
    </recommendedName>
</protein>
<dbReference type="eggNOG" id="COG2002">
    <property type="taxonomic scope" value="Bacteria"/>
</dbReference>
<dbReference type="InterPro" id="IPR037079">
    <property type="entry name" value="AF2212/PG0164-like_sf"/>
</dbReference>
<dbReference type="SUPFAM" id="SSF141694">
    <property type="entry name" value="AF2212/PG0164-like"/>
    <property type="match status" value="1"/>
</dbReference>
<sequence length="156" mass="17692">MKELLKDKKLTLNYVPDHGAWTYNIIIPDSKDIKGKWGYIKVSGTIDGYEFKNMNLAPRKGLDMYMSVNAGIRKAINKKGGDSVIVNMYKDSDNKLTDEDDILACFRDADILTEFRALNEEEGTIIIKDILSQADENSQEKKILLEIKKLSSKTGR</sequence>
<keyword evidence="2" id="KW-1185">Reference proteome</keyword>
<proteinExistence type="predicted"/>
<accession>A0A081PIU9</accession>
<organism evidence="1 2">
    <name type="scientific">Pedobacter antarcticus 4BY</name>
    <dbReference type="NCBI Taxonomy" id="1358423"/>
    <lineage>
        <taxon>Bacteria</taxon>
        <taxon>Pseudomonadati</taxon>
        <taxon>Bacteroidota</taxon>
        <taxon>Sphingobacteriia</taxon>
        <taxon>Sphingobacteriales</taxon>
        <taxon>Sphingobacteriaceae</taxon>
        <taxon>Pedobacter</taxon>
    </lineage>
</organism>
<dbReference type="RefSeq" id="WP_037439474.1">
    <property type="nucleotide sequence ID" value="NZ_JNFF01000033.1"/>
</dbReference>
<comment type="caution">
    <text evidence="1">The sequence shown here is derived from an EMBL/GenBank/DDBJ whole genome shotgun (WGS) entry which is preliminary data.</text>
</comment>
<dbReference type="AlphaFoldDB" id="A0A081PIU9"/>
<evidence type="ECO:0000313" key="2">
    <source>
        <dbReference type="Proteomes" id="UP000028007"/>
    </source>
</evidence>
<name>A0A081PIU9_9SPHI</name>
<dbReference type="InterPro" id="IPR015018">
    <property type="entry name" value="DUF1905"/>
</dbReference>
<dbReference type="Pfam" id="PF08922">
    <property type="entry name" value="DUF1905"/>
    <property type="match status" value="1"/>
</dbReference>
<gene>
    <name evidence="1" type="ORF">N180_05215</name>
</gene>
<dbReference type="Proteomes" id="UP000028007">
    <property type="component" value="Unassembled WGS sequence"/>
</dbReference>
<evidence type="ECO:0008006" key="3">
    <source>
        <dbReference type="Google" id="ProtNLM"/>
    </source>
</evidence>
<reference evidence="1 2" key="1">
    <citation type="journal article" date="1992" name="Int. J. Syst. Bacteriol.">
        <title>Sphingobacterium antarcticus sp. nov. a Psychrotrophic Bacterium from the Soils of Schirmacher Oasis, Antarctica.</title>
        <authorList>
            <person name="Shivaji S."/>
            <person name="Ray M.K."/>
            <person name="Rao N.S."/>
            <person name="Saiserr L."/>
            <person name="Jagannadham M.V."/>
            <person name="Kumar G.S."/>
            <person name="Reddy G."/>
            <person name="Bhargava P.M."/>
        </authorList>
    </citation>
    <scope>NUCLEOTIDE SEQUENCE [LARGE SCALE GENOMIC DNA]</scope>
    <source>
        <strain evidence="1 2">4BY</strain>
    </source>
</reference>
<dbReference type="EMBL" id="JNFF01000033">
    <property type="protein sequence ID" value="KEQ30622.1"/>
    <property type="molecule type" value="Genomic_DNA"/>
</dbReference>